<protein>
    <submittedName>
        <fullName evidence="1">Diiron oxygenase</fullName>
    </submittedName>
</protein>
<organism evidence="1 2">
    <name type="scientific">Prescottella agglutinans</name>
    <dbReference type="NCBI Taxonomy" id="1644129"/>
    <lineage>
        <taxon>Bacteria</taxon>
        <taxon>Bacillati</taxon>
        <taxon>Actinomycetota</taxon>
        <taxon>Actinomycetes</taxon>
        <taxon>Mycobacteriales</taxon>
        <taxon>Nocardiaceae</taxon>
        <taxon>Prescottella</taxon>
    </lineage>
</organism>
<dbReference type="Proteomes" id="UP000286208">
    <property type="component" value="Unassembled WGS sequence"/>
</dbReference>
<dbReference type="InterPro" id="IPR025859">
    <property type="entry name" value="AurF/CmlI"/>
</dbReference>
<comment type="caution">
    <text evidence="1">The sequence shown here is derived from an EMBL/GenBank/DDBJ whole genome shotgun (WGS) entry which is preliminary data.</text>
</comment>
<dbReference type="InterPro" id="IPR012348">
    <property type="entry name" value="RNR-like"/>
</dbReference>
<dbReference type="Gene3D" id="1.10.620.20">
    <property type="entry name" value="Ribonucleotide Reductase, subunit A"/>
    <property type="match status" value="1"/>
</dbReference>
<accession>A0A438BCV6</accession>
<dbReference type="Pfam" id="PF11583">
    <property type="entry name" value="AurF"/>
    <property type="match status" value="1"/>
</dbReference>
<sequence length="331" mass="36717">MTANPFGDAAAENESLLRLPSLPPFDPADPAESAVISALAGSWSRRATVKRPEPDLDELFDAEKDDYPVSLIPFADDDRFRRLDELTRARVLAWAWIAYNKNVMDVEQYVVNPGFRLLSQDAFGTGLGDTLTIATLQAMVDEQYHTLMHLNASALTRRRRGWDLPERRLPYGPTVRGQYAAVAEADTPRESALAGLAFTTVAETSISSYLGLMTDDENLQPVNRATVVLHRRDEYCHLSIAGELLKIVYERLTGDDRRILLSGLAAGLRAFEANDYTTWTTVMEAEGVRDGAALVADAAHDTGRRKLVQDCSAIRRLCDDLGVADEVPYEW</sequence>
<dbReference type="AlphaFoldDB" id="A0A438BCV6"/>
<proteinExistence type="predicted"/>
<name>A0A438BCV6_9NOCA</name>
<dbReference type="GO" id="GO:0016491">
    <property type="term" value="F:oxidoreductase activity"/>
    <property type="evidence" value="ECO:0007669"/>
    <property type="project" value="InterPro"/>
</dbReference>
<dbReference type="EMBL" id="RKLP01000007">
    <property type="protein sequence ID" value="RVW08741.1"/>
    <property type="molecule type" value="Genomic_DNA"/>
</dbReference>
<dbReference type="OrthoDB" id="581579at2"/>
<evidence type="ECO:0000313" key="1">
    <source>
        <dbReference type="EMBL" id="RVW08741.1"/>
    </source>
</evidence>
<reference evidence="1 2" key="1">
    <citation type="submission" date="2018-11" db="EMBL/GenBank/DDBJ databases">
        <title>Rhodococcus spongicola sp. nov. and Rhodococcus xishaensis sp. nov. from marine sponges.</title>
        <authorList>
            <person name="Li L."/>
            <person name="Lin H.W."/>
        </authorList>
    </citation>
    <scope>NUCLEOTIDE SEQUENCE [LARGE SCALE GENOMIC DNA]</scope>
    <source>
        <strain evidence="1 2">CCTCC AB2014297</strain>
    </source>
</reference>
<gene>
    <name evidence="1" type="ORF">EGT67_14535</name>
</gene>
<evidence type="ECO:0000313" key="2">
    <source>
        <dbReference type="Proteomes" id="UP000286208"/>
    </source>
</evidence>
<keyword evidence="2" id="KW-1185">Reference proteome</keyword>
<dbReference type="RefSeq" id="WP_127916796.1">
    <property type="nucleotide sequence ID" value="NZ_RKLP01000007.1"/>
</dbReference>